<gene>
    <name evidence="1" type="ORF">CEE37_11865</name>
</gene>
<comment type="caution">
    <text evidence="1">The sequence shown here is derived from an EMBL/GenBank/DDBJ whole genome shotgun (WGS) entry which is preliminary data.</text>
</comment>
<name>A0A532UVY6_UNCL8</name>
<dbReference type="Proteomes" id="UP000319619">
    <property type="component" value="Unassembled WGS sequence"/>
</dbReference>
<proteinExistence type="predicted"/>
<accession>A0A532UVY6</accession>
<reference evidence="1 2" key="1">
    <citation type="submission" date="2017-06" db="EMBL/GenBank/DDBJ databases">
        <title>Novel microbial phyla capable of carbon fixation and sulfur reduction in deep-sea sediments.</title>
        <authorList>
            <person name="Huang J."/>
            <person name="Baker B."/>
            <person name="Wang Y."/>
        </authorList>
    </citation>
    <scope>NUCLEOTIDE SEQUENCE [LARGE SCALE GENOMIC DNA]</scope>
    <source>
        <strain evidence="1">B3_LCP</strain>
    </source>
</reference>
<evidence type="ECO:0000313" key="2">
    <source>
        <dbReference type="Proteomes" id="UP000319619"/>
    </source>
</evidence>
<dbReference type="EMBL" id="NJBN01000008">
    <property type="protein sequence ID" value="TKJ39109.1"/>
    <property type="molecule type" value="Genomic_DNA"/>
</dbReference>
<organism evidence="1 2">
    <name type="scientific">candidate division LCP-89 bacterium B3_LCP</name>
    <dbReference type="NCBI Taxonomy" id="2012998"/>
    <lineage>
        <taxon>Bacteria</taxon>
        <taxon>Pseudomonadati</taxon>
        <taxon>Bacteria division LCP-89</taxon>
    </lineage>
</organism>
<dbReference type="AlphaFoldDB" id="A0A532UVY6"/>
<sequence length="402" mass="45790">MSPFHNPNRQVSSIRQALAQDKKPLGLFLGAGCPLSIKNNTSETQKPLIPDIVGLTKIVCERMESSHKMKKPFEVLLEHFNIDEHKNTNIEDILSHIRSLRVVAGKDSVRGLTAENLDSLDQEVCSIIVMVMKEELPENATAYHRIATWIGATQRSIPVELFTTNYDLLLEQALERQRVPYFDGFVGSYRAFFDPYAMEEDKLPPRWSRLWKLHGSINWYLDNSGLVYRSLNDAIGQRRVIHPSHLKYEQSRKMPYLAMIDRLRAFLKEPSPFLIVCGYSFRDDHLNEVLVQGLEGNPNGVVFALIYKSLKDYPKAISLAEKRPNLNILAEDEAVIGTRRAGWTEKQDLSDFDRSPGVEWVLKEKQGGEGLRQSHFKLGDFTAFGDFLLDITGVKEDTKSAK</sequence>
<evidence type="ECO:0000313" key="1">
    <source>
        <dbReference type="EMBL" id="TKJ39109.1"/>
    </source>
</evidence>
<protein>
    <submittedName>
        <fullName evidence="1">SIR2 family protein</fullName>
    </submittedName>
</protein>
<dbReference type="Pfam" id="PF13289">
    <property type="entry name" value="SIR2_2"/>
    <property type="match status" value="1"/>
</dbReference>